<evidence type="ECO:0000313" key="1">
    <source>
        <dbReference type="EMBL" id="NRF21662.1"/>
    </source>
</evidence>
<dbReference type="EMBL" id="JABRWM010000006">
    <property type="protein sequence ID" value="NRF21662.1"/>
    <property type="molecule type" value="Genomic_DNA"/>
</dbReference>
<protein>
    <submittedName>
        <fullName evidence="1">Uncharacterized protein</fullName>
    </submittedName>
</protein>
<reference evidence="1" key="1">
    <citation type="submission" date="2019-07" db="EMBL/GenBank/DDBJ databases">
        <title>FDA dAtabase for Regulatory Grade micrObial Sequences (FDA-ARGOS): Supporting development and validation of Infectious Disease Dx tests.</title>
        <authorList>
            <person name="Bachman M."/>
            <person name="Young C."/>
            <person name="Tallon L."/>
            <person name="Sadzewicz L."/>
            <person name="Vavikolanu K."/>
            <person name="Mehta A."/>
            <person name="Aluvathingal J."/>
            <person name="Nadendla S."/>
            <person name="Nandy P."/>
            <person name="Geyer C."/>
            <person name="Yan Y."/>
            <person name="Sichtig H."/>
        </authorList>
    </citation>
    <scope>NUCLEOTIDE SEQUENCE</scope>
    <source>
        <strain evidence="1">FDAARGOS_618</strain>
    </source>
</reference>
<accession>A0AA44EPE0</accession>
<name>A0AA44EPE0_9HYPH</name>
<evidence type="ECO:0000313" key="2">
    <source>
        <dbReference type="Proteomes" id="UP001155820"/>
    </source>
</evidence>
<sequence>MFSKDDYLNCGDVLWYAFRSALKKDRAALDWSDEQYDDFRYSQFWAFAMSNPSVFVLLSSGEVVKGSFDIISPKAEHRGSCGNFLSLTTGRIGGFVSGDVAYISSFRLTRWVSRWIPPLEALLDFYELIIARRFAKAWMGPFWGASVMFSKDDVEAFFFPPEAGPEEEPVVQGSEEDVLAMEIIRGFDNGAFGRKEDAKEIIAPKARSARAFLRAWDRAASLRPDISRPGRRGVNLVTRND</sequence>
<dbReference type="Proteomes" id="UP001155820">
    <property type="component" value="Unassembled WGS sequence"/>
</dbReference>
<comment type="caution">
    <text evidence="1">The sequence shown here is derived from an EMBL/GenBank/DDBJ whole genome shotgun (WGS) entry which is preliminary data.</text>
</comment>
<proteinExistence type="predicted"/>
<organism evidence="1 2">
    <name type="scientific">Agrobacterium pusense</name>
    <dbReference type="NCBI Taxonomy" id="648995"/>
    <lineage>
        <taxon>Bacteria</taxon>
        <taxon>Pseudomonadati</taxon>
        <taxon>Pseudomonadota</taxon>
        <taxon>Alphaproteobacteria</taxon>
        <taxon>Hyphomicrobiales</taxon>
        <taxon>Rhizobiaceae</taxon>
        <taxon>Rhizobium/Agrobacterium group</taxon>
        <taxon>Agrobacterium</taxon>
    </lineage>
</organism>
<keyword evidence="2" id="KW-1185">Reference proteome</keyword>
<dbReference type="AlphaFoldDB" id="A0AA44EPE0"/>
<gene>
    <name evidence="1" type="ORF">FOB26_21645</name>
</gene>
<dbReference type="RefSeq" id="WP_172874102.1">
    <property type="nucleotide sequence ID" value="NZ_JABRWL010000006.1"/>
</dbReference>